<reference evidence="3" key="1">
    <citation type="submission" date="2022-12" db="EMBL/GenBank/DDBJ databases">
        <title>Bacterial isolates from different developmental stages of Nematostella vectensis.</title>
        <authorList>
            <person name="Fraune S."/>
        </authorList>
    </citation>
    <scope>NUCLEOTIDE SEQUENCE</scope>
    <source>
        <strain evidence="3">G21630-S1</strain>
    </source>
</reference>
<dbReference type="InterPro" id="IPR025311">
    <property type="entry name" value="DUF4166"/>
</dbReference>
<feature type="domain" description="DUF4166" evidence="2">
    <location>
        <begin position="395"/>
        <end position="556"/>
    </location>
</feature>
<accession>A0ABT4LDI1</accession>
<dbReference type="Proteomes" id="UP001069802">
    <property type="component" value="Unassembled WGS sequence"/>
</dbReference>
<evidence type="ECO:0000313" key="3">
    <source>
        <dbReference type="EMBL" id="MCZ4279158.1"/>
    </source>
</evidence>
<comment type="caution">
    <text evidence="3">The sequence shown here is derived from an EMBL/GenBank/DDBJ whole genome shotgun (WGS) entry which is preliminary data.</text>
</comment>
<dbReference type="InterPro" id="IPR036291">
    <property type="entry name" value="NAD(P)-bd_dom_sf"/>
</dbReference>
<feature type="domain" description="Saccharopine dehydrogenase NADP binding" evidence="1">
    <location>
        <begin position="5"/>
        <end position="104"/>
    </location>
</feature>
<evidence type="ECO:0000259" key="2">
    <source>
        <dbReference type="Pfam" id="PF13761"/>
    </source>
</evidence>
<dbReference type="RefSeq" id="WP_269421374.1">
    <property type="nucleotide sequence ID" value="NZ_JAPWGY010000001.1"/>
</dbReference>
<dbReference type="Pfam" id="PF13761">
    <property type="entry name" value="DUF4166"/>
    <property type="match status" value="1"/>
</dbReference>
<dbReference type="InterPro" id="IPR005097">
    <property type="entry name" value="Sacchrp_dh_NADP-bd"/>
</dbReference>
<evidence type="ECO:0000259" key="1">
    <source>
        <dbReference type="Pfam" id="PF03435"/>
    </source>
</evidence>
<dbReference type="PANTHER" id="PTHR43796:SF2">
    <property type="entry name" value="CARBOXYNORSPERMIDINE SYNTHASE"/>
    <property type="match status" value="1"/>
</dbReference>
<dbReference type="SUPFAM" id="SSF51735">
    <property type="entry name" value="NAD(P)-binding Rossmann-fold domains"/>
    <property type="match status" value="1"/>
</dbReference>
<protein>
    <submittedName>
        <fullName evidence="3">DUF4166 domain-containing protein</fullName>
    </submittedName>
</protein>
<proteinExistence type="predicted"/>
<dbReference type="Pfam" id="PF03435">
    <property type="entry name" value="Sacchrp_dh_NADP"/>
    <property type="match status" value="1"/>
</dbReference>
<dbReference type="Gene3D" id="3.40.50.720">
    <property type="entry name" value="NAD(P)-binding Rossmann-like Domain"/>
    <property type="match status" value="1"/>
</dbReference>
<name>A0ABT4LDI1_9PROT</name>
<gene>
    <name evidence="3" type="ORF">O4H49_00120</name>
</gene>
<evidence type="ECO:0000313" key="4">
    <source>
        <dbReference type="Proteomes" id="UP001069802"/>
    </source>
</evidence>
<sequence>MIKTILVVGGYGVFGSRICRLLIREKQFSVLVAGRSLAKARSFCKRYGGTAIHFEREADLVEQLALLSPDLVIDAAGPFQDYGRNPYRLAKAALEQGAHYLDLADSPDFVRGIPLLDDLARAQNRIALSGASTAPAITSVLADHLTAGLDEIALIESAILPGNKAPRGRSLVETVLKQAGQPLEIWRDNQLFQAWSWGSLTRHTLQTDTASSLKGRWSALIELPDLRLFPERYNARAVKTRVGLENPLLHLGLWLLSLLPRFGLIRNLLPLTNSLMATSRLFKPFGTDRGGMFLTVLGTRKGRLFKHSWDLIVEKGDGPFVPALPCLILAQKILLSSQSPTGTGPLSPGARPCLGAFAMEDLEQALATLPASYQTVRKETPSLYQLVLGDAFNRLPLPVQTLHKVQDLAIFHGLASVKSGRNPVAKLIKKIMGFPDDTLEIPLQVTIEKKGNREIWQRKFGKNSFRSIMSRPSTAKPGEQIEQFGPLSFLLALPVSEEGILDMVVIRAYFLGCPLPRWMTPISDTQEKLDERGRFHFSVKISLPLWGHLISYRGWLVPGNQPLAQMSKDEIP</sequence>
<dbReference type="PANTHER" id="PTHR43796">
    <property type="entry name" value="CARBOXYNORSPERMIDINE SYNTHASE"/>
    <property type="match status" value="1"/>
</dbReference>
<dbReference type="EMBL" id="JAPWGY010000001">
    <property type="protein sequence ID" value="MCZ4279158.1"/>
    <property type="molecule type" value="Genomic_DNA"/>
</dbReference>
<keyword evidence="4" id="KW-1185">Reference proteome</keyword>
<organism evidence="3 4">
    <name type="scientific">Kiloniella laminariae</name>
    <dbReference type="NCBI Taxonomy" id="454162"/>
    <lineage>
        <taxon>Bacteria</taxon>
        <taxon>Pseudomonadati</taxon>
        <taxon>Pseudomonadota</taxon>
        <taxon>Alphaproteobacteria</taxon>
        <taxon>Rhodospirillales</taxon>
        <taxon>Kiloniellaceae</taxon>
        <taxon>Kiloniella</taxon>
    </lineage>
</organism>